<accession>A0A914DMC3</accession>
<protein>
    <submittedName>
        <fullName evidence="4">C-type lectin domain-containing protein</fullName>
    </submittedName>
</protein>
<keyword evidence="1" id="KW-0472">Membrane</keyword>
<evidence type="ECO:0000313" key="4">
    <source>
        <dbReference type="WBParaSite" id="ACRNAN_scaffold2898.g22789.t1"/>
    </source>
</evidence>
<dbReference type="InterPro" id="IPR001304">
    <property type="entry name" value="C-type_lectin-like"/>
</dbReference>
<evidence type="ECO:0000256" key="1">
    <source>
        <dbReference type="SAM" id="Phobius"/>
    </source>
</evidence>
<dbReference type="PANTHER" id="PTHR22803">
    <property type="entry name" value="MANNOSE, PHOSPHOLIPASE, LECTIN RECEPTOR RELATED"/>
    <property type="match status" value="1"/>
</dbReference>
<reference evidence="4" key="1">
    <citation type="submission" date="2022-11" db="UniProtKB">
        <authorList>
            <consortium name="WormBaseParasite"/>
        </authorList>
    </citation>
    <scope>IDENTIFICATION</scope>
</reference>
<sequence length="301" mass="34318">MPRRHGTHHFEQEASETVNKPNESNQFIRFKTYFIRKKINPLYVLIAGILLGIIITLCLSGIVAFFHYTPTVNTIESLTKEKDYAISVTDLMDGRVETLSNNLYSASQELQSLYDALKNHTFPNSNVDSFDEYLSHIRHVGEVLERCQSTGNELVECKNTSCGAGGKYFSLTKSCYYMVNRATSWHEASNDCINRGTHLASIHSSEENQFLIELSQLGRPVSSWSDFVWIGLTRRTVVFQWSDGTPVDYDDWDPTALKHLDCVYLMADQLSLGYTTVKKPHWCDARCDGTQRGYICKKQLI</sequence>
<feature type="transmembrane region" description="Helical" evidence="1">
    <location>
        <begin position="42"/>
        <end position="68"/>
    </location>
</feature>
<evidence type="ECO:0000313" key="3">
    <source>
        <dbReference type="Proteomes" id="UP000887540"/>
    </source>
</evidence>
<dbReference type="InterPro" id="IPR050111">
    <property type="entry name" value="C-type_lectin/snaclec_domain"/>
</dbReference>
<dbReference type="SMART" id="SM00034">
    <property type="entry name" value="CLECT"/>
    <property type="match status" value="1"/>
</dbReference>
<dbReference type="AlphaFoldDB" id="A0A914DMC3"/>
<keyword evidence="3" id="KW-1185">Reference proteome</keyword>
<organism evidence="3 4">
    <name type="scientific">Acrobeloides nanus</name>
    <dbReference type="NCBI Taxonomy" id="290746"/>
    <lineage>
        <taxon>Eukaryota</taxon>
        <taxon>Metazoa</taxon>
        <taxon>Ecdysozoa</taxon>
        <taxon>Nematoda</taxon>
        <taxon>Chromadorea</taxon>
        <taxon>Rhabditida</taxon>
        <taxon>Tylenchina</taxon>
        <taxon>Cephalobomorpha</taxon>
        <taxon>Cephaloboidea</taxon>
        <taxon>Cephalobidae</taxon>
        <taxon>Acrobeloides</taxon>
    </lineage>
</organism>
<dbReference type="CDD" id="cd00037">
    <property type="entry name" value="CLECT"/>
    <property type="match status" value="1"/>
</dbReference>
<dbReference type="Pfam" id="PF00059">
    <property type="entry name" value="Lectin_C"/>
    <property type="match status" value="1"/>
</dbReference>
<feature type="domain" description="C-type lectin" evidence="2">
    <location>
        <begin position="171"/>
        <end position="288"/>
    </location>
</feature>
<dbReference type="Gene3D" id="3.10.100.10">
    <property type="entry name" value="Mannose-Binding Protein A, subunit A"/>
    <property type="match status" value="1"/>
</dbReference>
<dbReference type="PROSITE" id="PS50041">
    <property type="entry name" value="C_TYPE_LECTIN_2"/>
    <property type="match status" value="1"/>
</dbReference>
<dbReference type="InterPro" id="IPR016187">
    <property type="entry name" value="CTDL_fold"/>
</dbReference>
<keyword evidence="1" id="KW-0812">Transmembrane</keyword>
<dbReference type="InterPro" id="IPR016186">
    <property type="entry name" value="C-type_lectin-like/link_sf"/>
</dbReference>
<name>A0A914DMC3_9BILA</name>
<evidence type="ECO:0000259" key="2">
    <source>
        <dbReference type="PROSITE" id="PS50041"/>
    </source>
</evidence>
<dbReference type="Proteomes" id="UP000887540">
    <property type="component" value="Unplaced"/>
</dbReference>
<dbReference type="SUPFAM" id="SSF56436">
    <property type="entry name" value="C-type lectin-like"/>
    <property type="match status" value="1"/>
</dbReference>
<dbReference type="WBParaSite" id="ACRNAN_scaffold2898.g22789.t1">
    <property type="protein sequence ID" value="ACRNAN_scaffold2898.g22789.t1"/>
    <property type="gene ID" value="ACRNAN_scaffold2898.g22789"/>
</dbReference>
<proteinExistence type="predicted"/>
<keyword evidence="1" id="KW-1133">Transmembrane helix</keyword>